<name>A0A6C0E0H7_9ZZZZ</name>
<feature type="region of interest" description="Disordered" evidence="1">
    <location>
        <begin position="1"/>
        <end position="42"/>
    </location>
</feature>
<evidence type="ECO:0000256" key="2">
    <source>
        <dbReference type="SAM" id="Phobius"/>
    </source>
</evidence>
<dbReference type="EMBL" id="MN739702">
    <property type="protein sequence ID" value="QHT22100.1"/>
    <property type="molecule type" value="Genomic_DNA"/>
</dbReference>
<sequence>MACNYNPDDNEYQFDDDNHDMPESVEDSLGSYNQPVSGGSQMSFPQNIVSSGYKMVDNQYHNAKRFAWKHLGWVLLILALVLLYWLYTHNYLSTLTAKLETLSPKLTGGSFNFQPSSAASYYVDRMFKN</sequence>
<proteinExistence type="predicted"/>
<accession>A0A6C0E0H7</accession>
<keyword evidence="2" id="KW-1133">Transmembrane helix</keyword>
<feature type="transmembrane region" description="Helical" evidence="2">
    <location>
        <begin position="70"/>
        <end position="87"/>
    </location>
</feature>
<keyword evidence="2" id="KW-0472">Membrane</keyword>
<protein>
    <submittedName>
        <fullName evidence="3">Uncharacterized protein</fullName>
    </submittedName>
</protein>
<reference evidence="3" key="1">
    <citation type="journal article" date="2020" name="Nature">
        <title>Giant virus diversity and host interactions through global metagenomics.</title>
        <authorList>
            <person name="Schulz F."/>
            <person name="Roux S."/>
            <person name="Paez-Espino D."/>
            <person name="Jungbluth S."/>
            <person name="Walsh D.A."/>
            <person name="Denef V.J."/>
            <person name="McMahon K.D."/>
            <person name="Konstantinidis K.T."/>
            <person name="Eloe-Fadrosh E.A."/>
            <person name="Kyrpides N.C."/>
            <person name="Woyke T."/>
        </authorList>
    </citation>
    <scope>NUCLEOTIDE SEQUENCE</scope>
    <source>
        <strain evidence="3">GVMAG-M-3300023179-103</strain>
    </source>
</reference>
<evidence type="ECO:0000313" key="3">
    <source>
        <dbReference type="EMBL" id="QHT22100.1"/>
    </source>
</evidence>
<feature type="compositionally biased region" description="Polar residues" evidence="1">
    <location>
        <begin position="30"/>
        <end position="42"/>
    </location>
</feature>
<evidence type="ECO:0000256" key="1">
    <source>
        <dbReference type="SAM" id="MobiDB-lite"/>
    </source>
</evidence>
<organism evidence="3">
    <name type="scientific">viral metagenome</name>
    <dbReference type="NCBI Taxonomy" id="1070528"/>
    <lineage>
        <taxon>unclassified sequences</taxon>
        <taxon>metagenomes</taxon>
        <taxon>organismal metagenomes</taxon>
    </lineage>
</organism>
<keyword evidence="2" id="KW-0812">Transmembrane</keyword>
<feature type="compositionally biased region" description="Acidic residues" evidence="1">
    <location>
        <begin position="8"/>
        <end position="26"/>
    </location>
</feature>
<dbReference type="AlphaFoldDB" id="A0A6C0E0H7"/>